<gene>
    <name evidence="1" type="ORF">Bca52824_069294</name>
</gene>
<keyword evidence="2" id="KW-1185">Reference proteome</keyword>
<name>A0A8X7U0X1_BRACI</name>
<proteinExistence type="predicted"/>
<reference evidence="1 2" key="1">
    <citation type="submission" date="2020-02" db="EMBL/GenBank/DDBJ databases">
        <authorList>
            <person name="Ma Q."/>
            <person name="Huang Y."/>
            <person name="Song X."/>
            <person name="Pei D."/>
        </authorList>
    </citation>
    <scope>NUCLEOTIDE SEQUENCE [LARGE SCALE GENOMIC DNA]</scope>
    <source>
        <strain evidence="1">Sxm20200214</strain>
        <tissue evidence="1">Leaf</tissue>
    </source>
</reference>
<evidence type="ECO:0000313" key="1">
    <source>
        <dbReference type="EMBL" id="KAG2262215.1"/>
    </source>
</evidence>
<protein>
    <submittedName>
        <fullName evidence="1">Uncharacterized protein</fullName>
    </submittedName>
</protein>
<dbReference type="AlphaFoldDB" id="A0A8X7U0X1"/>
<evidence type="ECO:0000313" key="2">
    <source>
        <dbReference type="Proteomes" id="UP000886595"/>
    </source>
</evidence>
<organism evidence="1 2">
    <name type="scientific">Brassica carinata</name>
    <name type="common">Ethiopian mustard</name>
    <name type="synonym">Abyssinian cabbage</name>
    <dbReference type="NCBI Taxonomy" id="52824"/>
    <lineage>
        <taxon>Eukaryota</taxon>
        <taxon>Viridiplantae</taxon>
        <taxon>Streptophyta</taxon>
        <taxon>Embryophyta</taxon>
        <taxon>Tracheophyta</taxon>
        <taxon>Spermatophyta</taxon>
        <taxon>Magnoliopsida</taxon>
        <taxon>eudicotyledons</taxon>
        <taxon>Gunneridae</taxon>
        <taxon>Pentapetalae</taxon>
        <taxon>rosids</taxon>
        <taxon>malvids</taxon>
        <taxon>Brassicales</taxon>
        <taxon>Brassicaceae</taxon>
        <taxon>Brassiceae</taxon>
        <taxon>Brassica</taxon>
    </lineage>
</organism>
<dbReference type="EMBL" id="JAAMPC010000014">
    <property type="protein sequence ID" value="KAG2262215.1"/>
    <property type="molecule type" value="Genomic_DNA"/>
</dbReference>
<dbReference type="Proteomes" id="UP000886595">
    <property type="component" value="Unassembled WGS sequence"/>
</dbReference>
<sequence>MTSHLFSWRTGKASWFGGLYESLWVLVARQDLWFWLISASQSSGSRWHISSVVLLLLVVAVLFKEVVCKSLNLAMAAKRGVFAVIRIFSCQISRVFGVSGRETTPSACLSWRQVSMDLHTGFEPGSVKPRMLDGDPSVFNERVA</sequence>
<accession>A0A8X7U0X1</accession>
<comment type="caution">
    <text evidence="1">The sequence shown here is derived from an EMBL/GenBank/DDBJ whole genome shotgun (WGS) entry which is preliminary data.</text>
</comment>